<feature type="compositionally biased region" description="Acidic residues" evidence="1">
    <location>
        <begin position="1"/>
        <end position="24"/>
    </location>
</feature>
<evidence type="ECO:0000313" key="4">
    <source>
        <dbReference type="Proteomes" id="UP001152747"/>
    </source>
</evidence>
<evidence type="ECO:0000313" key="3">
    <source>
        <dbReference type="EMBL" id="CAI5449793.1"/>
    </source>
</evidence>
<comment type="caution">
    <text evidence="3">The sequence shown here is derived from an EMBL/GenBank/DDBJ whole genome shotgun (WGS) entry which is preliminary data.</text>
</comment>
<dbReference type="Proteomes" id="UP001152747">
    <property type="component" value="Unassembled WGS sequence"/>
</dbReference>
<organism evidence="3 4">
    <name type="scientific">Caenorhabditis angaria</name>
    <dbReference type="NCBI Taxonomy" id="860376"/>
    <lineage>
        <taxon>Eukaryota</taxon>
        <taxon>Metazoa</taxon>
        <taxon>Ecdysozoa</taxon>
        <taxon>Nematoda</taxon>
        <taxon>Chromadorea</taxon>
        <taxon>Rhabditida</taxon>
        <taxon>Rhabditina</taxon>
        <taxon>Rhabditomorpha</taxon>
        <taxon>Rhabditoidea</taxon>
        <taxon>Rhabditidae</taxon>
        <taxon>Peloderinae</taxon>
        <taxon>Caenorhabditis</taxon>
    </lineage>
</organism>
<feature type="domain" description="CULT" evidence="2">
    <location>
        <begin position="295"/>
        <end position="400"/>
    </location>
</feature>
<feature type="region of interest" description="Disordered" evidence="1">
    <location>
        <begin position="1"/>
        <end position="32"/>
    </location>
</feature>
<dbReference type="Gene3D" id="2.170.150.20">
    <property type="entry name" value="Peptide methionine sulfoxide reductase"/>
    <property type="match status" value="1"/>
</dbReference>
<name>A0A9P1IPV6_9PELO</name>
<dbReference type="PROSITE" id="PS51788">
    <property type="entry name" value="CULT"/>
    <property type="match status" value="1"/>
</dbReference>
<dbReference type="FunFam" id="2.170.150.20:FF:000007">
    <property type="entry name" value="Protein cereblon"/>
    <property type="match status" value="1"/>
</dbReference>
<reference evidence="3" key="1">
    <citation type="submission" date="2022-11" db="EMBL/GenBank/DDBJ databases">
        <authorList>
            <person name="Kikuchi T."/>
        </authorList>
    </citation>
    <scope>NUCLEOTIDE SEQUENCE</scope>
    <source>
        <strain evidence="3">PS1010</strain>
    </source>
</reference>
<dbReference type="OrthoDB" id="267517at2759"/>
<protein>
    <recommendedName>
        <fullName evidence="2">CULT domain-containing protein</fullName>
    </recommendedName>
</protein>
<accession>A0A9P1IPV6</accession>
<dbReference type="CDD" id="cd15777">
    <property type="entry name" value="CRBN_C_like"/>
    <property type="match status" value="1"/>
</dbReference>
<dbReference type="AlphaFoldDB" id="A0A9P1IPV6"/>
<dbReference type="Gene3D" id="1.20.58.1480">
    <property type="match status" value="1"/>
</dbReference>
<keyword evidence="4" id="KW-1185">Reference proteome</keyword>
<evidence type="ECO:0000259" key="2">
    <source>
        <dbReference type="PROSITE" id="PS51788"/>
    </source>
</evidence>
<evidence type="ECO:0000256" key="1">
    <source>
        <dbReference type="SAM" id="MobiDB-lite"/>
    </source>
</evidence>
<dbReference type="InterPro" id="IPR034750">
    <property type="entry name" value="CULT"/>
</dbReference>
<gene>
    <name evidence="3" type="ORF">CAMP_LOCUS12430</name>
</gene>
<sequence>MDESEGSDFELAEGEEEDVAEESEHESLPDEIRQDFDISEPRSHSYLFNEDTVEVINIDFLPDDKSHTLRYIRIEQVIVPGERLPLSPRCPFSMQNLQKIIESKQLVILLSNTRAAEYDPHHNAHVMQLPCIAVVAKITKHQIENGPHAFGMKRVSAELCAIHRCKVFSMDFANRKCGFTILPEYLRPSVMSLTLPNYALSWSPAKKAALCSSLINYPMCAIYDLAEKHCEILIKHLSPWFGEKSLRNILSMGKVPFGFWVAANFMLNTDQKYELLSEDSTDVRLAQLAEHVRKVNRVACTNCGIILFKTADIIRMSCDGIGGNYVNPGGVVHNLVTVSQVDNFQYRGPSSTEFCWFPGYRWKIIMCARCDDHLGWEYSSDHLKPRRFFGMTFGSLKPIPDLTEED</sequence>
<proteinExistence type="predicted"/>
<dbReference type="EMBL" id="CANHGI010000004">
    <property type="protein sequence ID" value="CAI5449793.1"/>
    <property type="molecule type" value="Genomic_DNA"/>
</dbReference>